<keyword evidence="4" id="KW-1185">Reference proteome</keyword>
<dbReference type="Gene3D" id="3.40.50.1000">
    <property type="entry name" value="HAD superfamily/HAD-like"/>
    <property type="match status" value="1"/>
</dbReference>
<dbReference type="PANTHER" id="PTHR43316">
    <property type="entry name" value="HYDROLASE, HALOACID DELAHOGENASE-RELATED"/>
    <property type="match status" value="1"/>
</dbReference>
<comment type="similarity">
    <text evidence="1">Belongs to the HAD-like hydrolase superfamily. S-2-haloalkanoic acid dehalogenase family.</text>
</comment>
<sequence>MIKLAFDIYGTLIDTSSIKPIITELVGSISEQFNILWRNKQLEYSFRRSAMRSYIPFSMITRQALIYTNSQLNTNLNQSGIDRLMNAYLELSVFDDVVQILKKLKSQNCELYAFSNGNKESLTSLFQKNNIQAYFDDLISVEEIKIFKPAPDVYKYLINKINGSPNKTHLISGNSFDIIGASNVGLKTIWIDRSKNAQFDPWEFQPNHTINSLTELQNIFQTA</sequence>
<dbReference type="Gene3D" id="1.10.150.240">
    <property type="entry name" value="Putative phosphatase, domain 2"/>
    <property type="match status" value="1"/>
</dbReference>
<dbReference type="NCBIfam" id="TIGR01428">
    <property type="entry name" value="HAD_type_II"/>
    <property type="match status" value="1"/>
</dbReference>
<dbReference type="InterPro" id="IPR023214">
    <property type="entry name" value="HAD_sf"/>
</dbReference>
<keyword evidence="2" id="KW-0378">Hydrolase</keyword>
<dbReference type="InterPro" id="IPR023198">
    <property type="entry name" value="PGP-like_dom2"/>
</dbReference>
<evidence type="ECO:0000313" key="3">
    <source>
        <dbReference type="EMBL" id="NMM47350.1"/>
    </source>
</evidence>
<dbReference type="RefSeq" id="WP_169677978.1">
    <property type="nucleotide sequence ID" value="NZ_JABBNU010000002.1"/>
</dbReference>
<proteinExistence type="inferred from homology"/>
<dbReference type="SFLD" id="SFLDS00003">
    <property type="entry name" value="Haloacid_Dehalogenase"/>
    <property type="match status" value="1"/>
</dbReference>
<name>A0A848IYH8_9BACT</name>
<comment type="caution">
    <text evidence="3">The sequence shown here is derived from an EMBL/GenBank/DDBJ whole genome shotgun (WGS) entry which is preliminary data.</text>
</comment>
<dbReference type="SUPFAM" id="SSF56784">
    <property type="entry name" value="HAD-like"/>
    <property type="match status" value="1"/>
</dbReference>
<accession>A0A848IYH8</accession>
<dbReference type="AlphaFoldDB" id="A0A848IYH8"/>
<dbReference type="NCBIfam" id="TIGR01493">
    <property type="entry name" value="HAD-SF-IA-v2"/>
    <property type="match status" value="1"/>
</dbReference>
<dbReference type="InterPro" id="IPR036412">
    <property type="entry name" value="HAD-like_sf"/>
</dbReference>
<evidence type="ECO:0000256" key="2">
    <source>
        <dbReference type="ARBA" id="ARBA00022801"/>
    </source>
</evidence>
<evidence type="ECO:0000313" key="4">
    <source>
        <dbReference type="Proteomes" id="UP000559010"/>
    </source>
</evidence>
<dbReference type="InterPro" id="IPR041492">
    <property type="entry name" value="HAD_2"/>
</dbReference>
<protein>
    <submittedName>
        <fullName evidence="3">Haloacid dehalogenase type II</fullName>
    </submittedName>
</protein>
<dbReference type="Pfam" id="PF13419">
    <property type="entry name" value="HAD_2"/>
    <property type="match status" value="1"/>
</dbReference>
<organism evidence="3 4">
    <name type="scientific">Marinigracilibium pacificum</name>
    <dbReference type="NCBI Taxonomy" id="2729599"/>
    <lineage>
        <taxon>Bacteria</taxon>
        <taxon>Pseudomonadati</taxon>
        <taxon>Bacteroidota</taxon>
        <taxon>Cytophagia</taxon>
        <taxon>Cytophagales</taxon>
        <taxon>Flammeovirgaceae</taxon>
        <taxon>Marinigracilibium</taxon>
    </lineage>
</organism>
<dbReference type="Proteomes" id="UP000559010">
    <property type="component" value="Unassembled WGS sequence"/>
</dbReference>
<dbReference type="InterPro" id="IPR051540">
    <property type="entry name" value="S-2-haloacid_dehalogenase"/>
</dbReference>
<dbReference type="GO" id="GO:0019120">
    <property type="term" value="F:hydrolase activity, acting on acid halide bonds, in C-halide compounds"/>
    <property type="evidence" value="ECO:0007669"/>
    <property type="project" value="InterPro"/>
</dbReference>
<dbReference type="InterPro" id="IPR006439">
    <property type="entry name" value="HAD-SF_hydro_IA"/>
</dbReference>
<dbReference type="SFLD" id="SFLDG01129">
    <property type="entry name" value="C1.5:_HAD__Beta-PGM__Phosphata"/>
    <property type="match status" value="1"/>
</dbReference>
<dbReference type="CDD" id="cd02588">
    <property type="entry name" value="HAD_L2-DEX"/>
    <property type="match status" value="1"/>
</dbReference>
<dbReference type="PANTHER" id="PTHR43316:SF3">
    <property type="entry name" value="HALOACID DEHALOGENASE, TYPE II (AFU_ORTHOLOGUE AFUA_2G07750)-RELATED"/>
    <property type="match status" value="1"/>
</dbReference>
<dbReference type="PRINTS" id="PR00413">
    <property type="entry name" value="HADHALOGNASE"/>
</dbReference>
<dbReference type="InterPro" id="IPR006328">
    <property type="entry name" value="2-HAD"/>
</dbReference>
<reference evidence="3 4" key="1">
    <citation type="submission" date="2020-04" db="EMBL/GenBank/DDBJ databases">
        <title>Flammeovirgaceae bacterium KN852 isolated from deep sea.</title>
        <authorList>
            <person name="Zhang D.-C."/>
        </authorList>
    </citation>
    <scope>NUCLEOTIDE SEQUENCE [LARGE SCALE GENOMIC DNA]</scope>
    <source>
        <strain evidence="3 4">KN852</strain>
    </source>
</reference>
<evidence type="ECO:0000256" key="1">
    <source>
        <dbReference type="ARBA" id="ARBA00008106"/>
    </source>
</evidence>
<dbReference type="EMBL" id="JABBNU010000002">
    <property type="protein sequence ID" value="NMM47350.1"/>
    <property type="molecule type" value="Genomic_DNA"/>
</dbReference>
<gene>
    <name evidence="3" type="ORF">HH304_02995</name>
</gene>